<feature type="transmembrane region" description="Helical" evidence="9">
    <location>
        <begin position="53"/>
        <end position="69"/>
    </location>
</feature>
<evidence type="ECO:0000256" key="3">
    <source>
        <dbReference type="ARBA" id="ARBA00022475"/>
    </source>
</evidence>
<gene>
    <name evidence="9" type="primary">lnt</name>
    <name evidence="11" type="ORF">B0F88_104124</name>
</gene>
<keyword evidence="5 9" id="KW-0812">Transmembrane</keyword>
<dbReference type="HAMAP" id="MF_01148">
    <property type="entry name" value="Lnt"/>
    <property type="match status" value="1"/>
</dbReference>
<dbReference type="NCBIfam" id="TIGR00546">
    <property type="entry name" value="lnt"/>
    <property type="match status" value="1"/>
</dbReference>
<sequence>MTVNFNARPLTKALIFRIQKQNMHYSNSKYWDFCAPVAGILLTLSFAPFDYSWLALAAMAFLFAAWRGCSAKRAALRGYLFGLGAFGSGVSWVYISMHDFGGAGALESSLLTAVFAAFWALFPALAGYLSVKMKGPGQVILTPVIWMLVEYLRGYWVLNGFPWLQLAYSQLETPLAGYIPVLGAYGAGFIAALTASIAVEICRGKKRLLLITALTILWGTGALLRNQTWTHEIGQPIRVSMIQGNIAQDQKWRPENKINTLLKYKRMTEEHWDSNVIIWPETAIPAYLDQVQDAFLAPLANDAKLHNTDLIISVPVQETAPVKNFNAVITLGKEQGMYRKTHLLPFGEYLPLQPLSGFVLDLINIRLGNFTPGTATQPLLKAGGYPFITLICYEDVFGDLSVRGLPDAAFLVNVTNDGWFGDSIEPHQHMQMARMRAIETGRFLLRSTNTGMTGIVSSKGEIVGQAPLFQETALTGTINPMGGMTPYARWGDRPVIGLMVVLLLGLLGYGKVNVGRISVTAV</sequence>
<evidence type="ECO:0000256" key="2">
    <source>
        <dbReference type="ARBA" id="ARBA00010065"/>
    </source>
</evidence>
<evidence type="ECO:0000256" key="7">
    <source>
        <dbReference type="ARBA" id="ARBA00023136"/>
    </source>
</evidence>
<dbReference type="InterPro" id="IPR004563">
    <property type="entry name" value="Apolipo_AcylTrfase"/>
</dbReference>
<evidence type="ECO:0000256" key="6">
    <source>
        <dbReference type="ARBA" id="ARBA00022989"/>
    </source>
</evidence>
<dbReference type="EC" id="2.3.1.269" evidence="9"/>
<evidence type="ECO:0000256" key="1">
    <source>
        <dbReference type="ARBA" id="ARBA00004651"/>
    </source>
</evidence>
<evidence type="ECO:0000256" key="4">
    <source>
        <dbReference type="ARBA" id="ARBA00022679"/>
    </source>
</evidence>
<dbReference type="InterPro" id="IPR036526">
    <property type="entry name" value="C-N_Hydrolase_sf"/>
</dbReference>
<evidence type="ECO:0000313" key="11">
    <source>
        <dbReference type="EMBL" id="PPK72331.1"/>
    </source>
</evidence>
<dbReference type="AlphaFoldDB" id="A0A2S6H4G7"/>
<dbReference type="Proteomes" id="UP000238071">
    <property type="component" value="Unassembled WGS sequence"/>
</dbReference>
<dbReference type="GO" id="GO:0016410">
    <property type="term" value="F:N-acyltransferase activity"/>
    <property type="evidence" value="ECO:0007669"/>
    <property type="project" value="UniProtKB-UniRule"/>
</dbReference>
<dbReference type="Pfam" id="PF20154">
    <property type="entry name" value="LNT_N"/>
    <property type="match status" value="1"/>
</dbReference>
<reference evidence="11 12" key="1">
    <citation type="submission" date="2018-02" db="EMBL/GenBank/DDBJ databases">
        <title>Subsurface microbial communities from deep shales in Ohio and West Virginia, USA.</title>
        <authorList>
            <person name="Wrighton K."/>
        </authorList>
    </citation>
    <scope>NUCLEOTIDE SEQUENCE [LARGE SCALE GENOMIC DNA]</scope>
    <source>
        <strain evidence="11 12">OWC-G53F</strain>
    </source>
</reference>
<dbReference type="InterPro" id="IPR045378">
    <property type="entry name" value="LNT_N"/>
</dbReference>
<keyword evidence="4 9" id="KW-0808">Transferase</keyword>
<feature type="transmembrane region" description="Helical" evidence="9">
    <location>
        <begin position="30"/>
        <end position="47"/>
    </location>
</feature>
<dbReference type="Pfam" id="PF00795">
    <property type="entry name" value="CN_hydrolase"/>
    <property type="match status" value="1"/>
</dbReference>
<feature type="transmembrane region" description="Helical" evidence="9">
    <location>
        <begin position="76"/>
        <end position="97"/>
    </location>
</feature>
<dbReference type="PANTHER" id="PTHR38686:SF1">
    <property type="entry name" value="APOLIPOPROTEIN N-ACYLTRANSFERASE"/>
    <property type="match status" value="1"/>
</dbReference>
<comment type="catalytic activity">
    <reaction evidence="9">
        <text>N-terminal S-1,2-diacyl-sn-glyceryl-L-cysteinyl-[lipoprotein] + a glycerophospholipid = N-acyl-S-1,2-diacyl-sn-glyceryl-L-cysteinyl-[lipoprotein] + a 2-acyl-sn-glycero-3-phospholipid + H(+)</text>
        <dbReference type="Rhea" id="RHEA:48228"/>
        <dbReference type="Rhea" id="RHEA-COMP:14681"/>
        <dbReference type="Rhea" id="RHEA-COMP:14684"/>
        <dbReference type="ChEBI" id="CHEBI:15378"/>
        <dbReference type="ChEBI" id="CHEBI:136912"/>
        <dbReference type="ChEBI" id="CHEBI:140656"/>
        <dbReference type="ChEBI" id="CHEBI:140657"/>
        <dbReference type="ChEBI" id="CHEBI:140660"/>
        <dbReference type="EC" id="2.3.1.269"/>
    </reaction>
</comment>
<evidence type="ECO:0000256" key="5">
    <source>
        <dbReference type="ARBA" id="ARBA00022692"/>
    </source>
</evidence>
<comment type="caution">
    <text evidence="11">The sequence shown here is derived from an EMBL/GenBank/DDBJ whole genome shotgun (WGS) entry which is preliminary data.</text>
</comment>
<keyword evidence="11" id="KW-0449">Lipoprotein</keyword>
<comment type="function">
    <text evidence="9">Catalyzes the phospholipid dependent N-acylation of the N-terminal cysteine of apolipoprotein, the last step in lipoprotein maturation.</text>
</comment>
<evidence type="ECO:0000259" key="10">
    <source>
        <dbReference type="PROSITE" id="PS50263"/>
    </source>
</evidence>
<protein>
    <recommendedName>
        <fullName evidence="9">Apolipoprotein N-acyltransferase</fullName>
        <shortName evidence="9">ALP N-acyltransferase</shortName>
        <ecNumber evidence="9">2.3.1.269</ecNumber>
    </recommendedName>
</protein>
<comment type="subcellular location">
    <subcellularLocation>
        <location evidence="1 9">Cell membrane</location>
        <topology evidence="1 9">Multi-pass membrane protein</topology>
    </subcellularLocation>
</comment>
<keyword evidence="3 9" id="KW-1003">Cell membrane</keyword>
<keyword evidence="8 9" id="KW-0012">Acyltransferase</keyword>
<dbReference type="SUPFAM" id="SSF56317">
    <property type="entry name" value="Carbon-nitrogen hydrolase"/>
    <property type="match status" value="1"/>
</dbReference>
<dbReference type="Gene3D" id="3.60.110.10">
    <property type="entry name" value="Carbon-nitrogen hydrolase"/>
    <property type="match status" value="1"/>
</dbReference>
<feature type="transmembrane region" description="Helical" evidence="9">
    <location>
        <begin position="138"/>
        <end position="158"/>
    </location>
</feature>
<dbReference type="GO" id="GO:0005886">
    <property type="term" value="C:plasma membrane"/>
    <property type="evidence" value="ECO:0007669"/>
    <property type="project" value="UniProtKB-SubCell"/>
</dbReference>
<feature type="transmembrane region" description="Helical" evidence="9">
    <location>
        <begin position="109"/>
        <end position="131"/>
    </location>
</feature>
<dbReference type="PANTHER" id="PTHR38686">
    <property type="entry name" value="APOLIPOPROTEIN N-ACYLTRANSFERASE"/>
    <property type="match status" value="1"/>
</dbReference>
<keyword evidence="6 9" id="KW-1133">Transmembrane helix</keyword>
<feature type="transmembrane region" description="Helical" evidence="9">
    <location>
        <begin position="178"/>
        <end position="201"/>
    </location>
</feature>
<dbReference type="GO" id="GO:0042158">
    <property type="term" value="P:lipoprotein biosynthetic process"/>
    <property type="evidence" value="ECO:0007669"/>
    <property type="project" value="UniProtKB-UniRule"/>
</dbReference>
<accession>A0A2S6H4G7</accession>
<comment type="pathway">
    <text evidence="9">Protein modification; lipoprotein biosynthesis (N-acyl transfer).</text>
</comment>
<feature type="domain" description="CN hydrolase" evidence="10">
    <location>
        <begin position="242"/>
        <end position="480"/>
    </location>
</feature>
<evidence type="ECO:0000313" key="12">
    <source>
        <dbReference type="Proteomes" id="UP000238071"/>
    </source>
</evidence>
<dbReference type="UniPathway" id="UPA00666"/>
<name>A0A2S6H4G7_9GAMM</name>
<dbReference type="InterPro" id="IPR003010">
    <property type="entry name" value="C-N_Hydrolase"/>
</dbReference>
<keyword evidence="12" id="KW-1185">Reference proteome</keyword>
<evidence type="ECO:0000256" key="9">
    <source>
        <dbReference type="HAMAP-Rule" id="MF_01148"/>
    </source>
</evidence>
<dbReference type="EMBL" id="PTIY01000004">
    <property type="protein sequence ID" value="PPK72331.1"/>
    <property type="molecule type" value="Genomic_DNA"/>
</dbReference>
<evidence type="ECO:0000256" key="8">
    <source>
        <dbReference type="ARBA" id="ARBA00023315"/>
    </source>
</evidence>
<proteinExistence type="inferred from homology"/>
<dbReference type="PROSITE" id="PS50263">
    <property type="entry name" value="CN_HYDROLASE"/>
    <property type="match status" value="1"/>
</dbReference>
<keyword evidence="7 9" id="KW-0472">Membrane</keyword>
<comment type="similarity">
    <text evidence="2 9">Belongs to the CN hydrolase family. Apolipoprotein N-acyltransferase subfamily.</text>
</comment>
<dbReference type="CDD" id="cd07571">
    <property type="entry name" value="ALP_N-acyl_transferase"/>
    <property type="match status" value="1"/>
</dbReference>
<organism evidence="11 12">
    <name type="scientific">Methylobacter tundripaludum</name>
    <dbReference type="NCBI Taxonomy" id="173365"/>
    <lineage>
        <taxon>Bacteria</taxon>
        <taxon>Pseudomonadati</taxon>
        <taxon>Pseudomonadota</taxon>
        <taxon>Gammaproteobacteria</taxon>
        <taxon>Methylococcales</taxon>
        <taxon>Methylococcaceae</taxon>
        <taxon>Methylobacter</taxon>
    </lineage>
</organism>